<sequence length="671" mass="73494">MDQVMRFDTARIEKTVTRQFVHSHLLPDEIDRLDKPLAFGDGLTDCTYWEWIEGHAKRLFLILVDLGVPDQIFGVIDDSWEDVDLPIALDQVERLCLTATKDPKSERRFFDRQFHYLLRPLRKGEHIDYQDEELVPIDVYDRRPGLIQSNEIDRVGLPNVPGDVFCRRRFPTGHDQGCLSREDLLFEISTIRDLQNGHLVSYWASYTHQGFAYVLFTPVSEYKLSAYLTTTPQSIKNVDKTAKRRLVLDWVQCLVDTLCYVHSRGRWLAHIKPSTVLFTHDNRILLSGFSRLSPDAPSGQGGAFFDKGTYDYAAPERWPSKSAKSPTAPRIKAAAPSSSRSGAPSVRSGKSGHTDHSSSSSSSRSAPSAAAAAAAAPRPEPAPAPRLDPQAADIFSMGCVILELLSHGLFKRSAGAFASYRSAKHKNAGRGGAVLDSSFHKNLGQVEGWMTALAKEASKKAEGSGDKGQLFGGVTPLLQLVSSMLSPHPPDRPSAFDVQRRTYQILTQECGITEPHCVHQYDAWDHLGVAVGEGPGGAGTASTGRNSIMTTIDEASTPEEGLATAEMTAATTITCSSNQSSFDEHEDDVYGDEVGYGGGHGGGRVPSKLGARGGGDMPVIVGQRDHSRQTSQDSSWSKESGHDHSQAEGQRWELNSGLKAIQNLRINRSRV</sequence>
<dbReference type="AlphaFoldDB" id="A0A2P5HYB2"/>
<dbReference type="InterPro" id="IPR000719">
    <property type="entry name" value="Prot_kinase_dom"/>
</dbReference>
<reference evidence="3" key="1">
    <citation type="submission" date="2017-09" db="EMBL/GenBank/DDBJ databases">
        <title>Polyketide synthases of a Diaporthe helianthi virulent isolate.</title>
        <authorList>
            <person name="Baroncelli R."/>
        </authorList>
    </citation>
    <scope>NUCLEOTIDE SEQUENCE [LARGE SCALE GENOMIC DNA]</scope>
    <source>
        <strain evidence="3">7/96</strain>
    </source>
</reference>
<name>A0A2P5HYB2_DIAHE</name>
<evidence type="ECO:0000256" key="1">
    <source>
        <dbReference type="SAM" id="MobiDB-lite"/>
    </source>
</evidence>
<feature type="region of interest" description="Disordered" evidence="1">
    <location>
        <begin position="316"/>
        <end position="387"/>
    </location>
</feature>
<comment type="caution">
    <text evidence="3">The sequence shown here is derived from an EMBL/GenBank/DDBJ whole genome shotgun (WGS) entry which is preliminary data.</text>
</comment>
<feature type="compositionally biased region" description="Polar residues" evidence="1">
    <location>
        <begin position="629"/>
        <end position="638"/>
    </location>
</feature>
<dbReference type="OrthoDB" id="4062651at2759"/>
<feature type="domain" description="Protein kinase" evidence="2">
    <location>
        <begin position="103"/>
        <end position="506"/>
    </location>
</feature>
<dbReference type="PROSITE" id="PS50011">
    <property type="entry name" value="PROTEIN_KINASE_DOM"/>
    <property type="match status" value="1"/>
</dbReference>
<feature type="compositionally biased region" description="Gly residues" evidence="1">
    <location>
        <begin position="594"/>
        <end position="604"/>
    </location>
</feature>
<accession>A0A2P5HYB2</accession>
<evidence type="ECO:0000313" key="4">
    <source>
        <dbReference type="Proteomes" id="UP000094444"/>
    </source>
</evidence>
<dbReference type="SUPFAM" id="SSF56112">
    <property type="entry name" value="Protein kinase-like (PK-like)"/>
    <property type="match status" value="1"/>
</dbReference>
<dbReference type="Gene3D" id="1.10.510.10">
    <property type="entry name" value="Transferase(Phosphotransferase) domain 1"/>
    <property type="match status" value="1"/>
</dbReference>
<protein>
    <submittedName>
        <fullName evidence="3">Protein kinase domain-containing protein</fullName>
    </submittedName>
</protein>
<dbReference type="SMART" id="SM00220">
    <property type="entry name" value="S_TKc"/>
    <property type="match status" value="1"/>
</dbReference>
<feature type="compositionally biased region" description="Low complexity" evidence="1">
    <location>
        <begin position="357"/>
        <end position="377"/>
    </location>
</feature>
<dbReference type="InParanoid" id="A0A2P5HYB2"/>
<keyword evidence="4" id="KW-1185">Reference proteome</keyword>
<dbReference type="PANTHER" id="PTHR44305:SF24">
    <property type="entry name" value="TYROSINE-PROTEIN KINASE C03B1.5-RELATED"/>
    <property type="match status" value="1"/>
</dbReference>
<organism evidence="3 4">
    <name type="scientific">Diaporthe helianthi</name>
    <dbReference type="NCBI Taxonomy" id="158607"/>
    <lineage>
        <taxon>Eukaryota</taxon>
        <taxon>Fungi</taxon>
        <taxon>Dikarya</taxon>
        <taxon>Ascomycota</taxon>
        <taxon>Pezizomycotina</taxon>
        <taxon>Sordariomycetes</taxon>
        <taxon>Sordariomycetidae</taxon>
        <taxon>Diaporthales</taxon>
        <taxon>Diaporthaceae</taxon>
        <taxon>Diaporthe</taxon>
    </lineage>
</organism>
<dbReference type="Proteomes" id="UP000094444">
    <property type="component" value="Unassembled WGS sequence"/>
</dbReference>
<dbReference type="InterPro" id="IPR053083">
    <property type="entry name" value="TF_kinase-domain_protein"/>
</dbReference>
<dbReference type="InterPro" id="IPR011009">
    <property type="entry name" value="Kinase-like_dom_sf"/>
</dbReference>
<evidence type="ECO:0000313" key="3">
    <source>
        <dbReference type="EMBL" id="POS75246.1"/>
    </source>
</evidence>
<dbReference type="PANTHER" id="PTHR44305">
    <property type="entry name" value="SI:DKEY-192D15.2-RELATED"/>
    <property type="match status" value="1"/>
</dbReference>
<dbReference type="GO" id="GO:0005524">
    <property type="term" value="F:ATP binding"/>
    <property type="evidence" value="ECO:0007669"/>
    <property type="project" value="InterPro"/>
</dbReference>
<dbReference type="GO" id="GO:0004672">
    <property type="term" value="F:protein kinase activity"/>
    <property type="evidence" value="ECO:0007669"/>
    <property type="project" value="InterPro"/>
</dbReference>
<dbReference type="EMBL" id="MAVT02000511">
    <property type="protein sequence ID" value="POS75246.1"/>
    <property type="molecule type" value="Genomic_DNA"/>
</dbReference>
<feature type="region of interest" description="Disordered" evidence="1">
    <location>
        <begin position="594"/>
        <end position="657"/>
    </location>
</feature>
<keyword evidence="3" id="KW-0418">Kinase</keyword>
<dbReference type="STRING" id="158607.A0A2P5HYB2"/>
<proteinExistence type="predicted"/>
<feature type="compositionally biased region" description="Low complexity" evidence="1">
    <location>
        <begin position="333"/>
        <end position="349"/>
    </location>
</feature>
<evidence type="ECO:0000259" key="2">
    <source>
        <dbReference type="PROSITE" id="PS50011"/>
    </source>
</evidence>
<keyword evidence="3" id="KW-0808">Transferase</keyword>
<gene>
    <name evidence="3" type="ORF">DHEL01_v206353</name>
</gene>